<proteinExistence type="predicted"/>
<dbReference type="RefSeq" id="XP_044725546.1">
    <property type="nucleotide sequence ID" value="XM_044859146.1"/>
</dbReference>
<gene>
    <name evidence="2" type="ORF">HRG_00675</name>
</gene>
<dbReference type="Proteomes" id="UP000824596">
    <property type="component" value="Unassembled WGS sequence"/>
</dbReference>
<dbReference type="GeneID" id="68349804"/>
<organism evidence="2 3">
    <name type="scientific">Hirsutella rhossiliensis</name>
    <dbReference type="NCBI Taxonomy" id="111463"/>
    <lineage>
        <taxon>Eukaryota</taxon>
        <taxon>Fungi</taxon>
        <taxon>Dikarya</taxon>
        <taxon>Ascomycota</taxon>
        <taxon>Pezizomycotina</taxon>
        <taxon>Sordariomycetes</taxon>
        <taxon>Hypocreomycetidae</taxon>
        <taxon>Hypocreales</taxon>
        <taxon>Ophiocordycipitaceae</taxon>
        <taxon>Hirsutella</taxon>
    </lineage>
</organism>
<name>A0A9P8N446_9HYPO</name>
<dbReference type="EMBL" id="JAIZPD010000001">
    <property type="protein sequence ID" value="KAH0968033.1"/>
    <property type="molecule type" value="Genomic_DNA"/>
</dbReference>
<dbReference type="Pfam" id="PF06985">
    <property type="entry name" value="HET"/>
    <property type="match status" value="1"/>
</dbReference>
<dbReference type="AlphaFoldDB" id="A0A9P8N446"/>
<sequence length="355" mass="39418">MPTLQNMPTVAMCEACSGLFTALDKASGKSIREQIRQTGGYRYHRTRRELERGAKLGCPFCSTIASHDDKRPHWYPPEDAEVVVEASFDIDRGVLAFCGRNGLELATEQFIRTSSVHWKLYAPAGDPVSAIIPQTAVLTNFASPQSFIPFCQYLHECLASHQECLGVTPVELPTRLIELSLLGEPETALLQQTQGVTGVYCALSYCWGGPQPFATTIARNMGIRYIWVDSFCIIQDSQDDVRSEMTKMLDMYTRAQFTVSAASASSCNQGFLGRFPDAATDLFKLPVHVGKDIMGSALISKTCWPTVGGRLQPINKRAWTFQESLLAQRLLIFTEMNMLLKCNRGFHSDPAIDIN</sequence>
<comment type="caution">
    <text evidence="2">The sequence shown here is derived from an EMBL/GenBank/DDBJ whole genome shotgun (WGS) entry which is preliminary data.</text>
</comment>
<evidence type="ECO:0000313" key="2">
    <source>
        <dbReference type="EMBL" id="KAH0968033.1"/>
    </source>
</evidence>
<dbReference type="InterPro" id="IPR010730">
    <property type="entry name" value="HET"/>
</dbReference>
<protein>
    <submittedName>
        <fullName evidence="2">Heterokaryon incompatibility protein (HET) domain-containing protein</fullName>
    </submittedName>
</protein>
<dbReference type="PANTHER" id="PTHR33112">
    <property type="entry name" value="DOMAIN PROTEIN, PUTATIVE-RELATED"/>
    <property type="match status" value="1"/>
</dbReference>
<dbReference type="OrthoDB" id="5125733at2759"/>
<feature type="domain" description="Heterokaryon incompatibility" evidence="1">
    <location>
        <begin position="215"/>
        <end position="323"/>
    </location>
</feature>
<accession>A0A9P8N446</accession>
<keyword evidence="3" id="KW-1185">Reference proteome</keyword>
<evidence type="ECO:0000313" key="3">
    <source>
        <dbReference type="Proteomes" id="UP000824596"/>
    </source>
</evidence>
<dbReference type="PANTHER" id="PTHR33112:SF16">
    <property type="entry name" value="HETEROKARYON INCOMPATIBILITY DOMAIN-CONTAINING PROTEIN"/>
    <property type="match status" value="1"/>
</dbReference>
<reference evidence="2" key="1">
    <citation type="submission" date="2021-09" db="EMBL/GenBank/DDBJ databases">
        <title>A high-quality genome of the endoparasitic fungus Hirsutella rhossiliensis with a comparison of Hirsutella genomes reveals transposable elements contributing to genome size variation.</title>
        <authorList>
            <person name="Lin R."/>
            <person name="Jiao Y."/>
            <person name="Sun X."/>
            <person name="Ling J."/>
            <person name="Xie B."/>
            <person name="Cheng X."/>
        </authorList>
    </citation>
    <scope>NUCLEOTIDE SEQUENCE</scope>
    <source>
        <strain evidence="2">HR02</strain>
    </source>
</reference>
<evidence type="ECO:0000259" key="1">
    <source>
        <dbReference type="Pfam" id="PF06985"/>
    </source>
</evidence>